<dbReference type="GO" id="GO:0031510">
    <property type="term" value="C:SUMO activating enzyme complex"/>
    <property type="evidence" value="ECO:0007669"/>
    <property type="project" value="TreeGrafter"/>
</dbReference>
<dbReference type="GO" id="GO:0016925">
    <property type="term" value="P:protein sumoylation"/>
    <property type="evidence" value="ECO:0007669"/>
    <property type="project" value="TreeGrafter"/>
</dbReference>
<feature type="domain" description="THIF-type NAD/FAD binding fold" evidence="2">
    <location>
        <begin position="17"/>
        <end position="329"/>
    </location>
</feature>
<dbReference type="FunCoup" id="A0A482XQV7">
    <property type="interactions" value="2417"/>
</dbReference>
<dbReference type="GO" id="GO:0019948">
    <property type="term" value="F:SUMO activating enzyme activity"/>
    <property type="evidence" value="ECO:0007669"/>
    <property type="project" value="TreeGrafter"/>
</dbReference>
<comment type="similarity">
    <text evidence="1">Belongs to the ubiquitin-activating E1 family.</text>
</comment>
<sequence>MVKDAPIELTEDEAQLYDRQIRLWGLESQKRLRCARILVVGIQGLGAEVCKNIILGGVKAVTMLDHENVTEEDLCSQFLAPTTAVGKNRSAASLERAQALNPLVDVKVDTENISDKTDEFFTQFDVVVATNCPVKELLRLNAICRNADIKFFCGDVFGFYGYFFADLQIHEYSEEVTVAKAVKPQTNNNKKQKIEEEKVTRKGSSIFVPLHDVLDIDWTSDEYKQKLSKMDSTFFLVRILQCFRSEVNRNPKAASIESDIELLKSIRDKELAKMNVNTDKVPDSLFQMVFAQLSPVCAIVGGVLAQEIIKTVSQKDAPHNNMFFFNPNNHLGQIFCLGN</sequence>
<comment type="caution">
    <text evidence="3">The sequence shown here is derived from an EMBL/GenBank/DDBJ whole genome shotgun (WGS) entry which is preliminary data.</text>
</comment>
<organism evidence="3 4">
    <name type="scientific">Laodelphax striatellus</name>
    <name type="common">Small brown planthopper</name>
    <name type="synonym">Delphax striatella</name>
    <dbReference type="NCBI Taxonomy" id="195883"/>
    <lineage>
        <taxon>Eukaryota</taxon>
        <taxon>Metazoa</taxon>
        <taxon>Ecdysozoa</taxon>
        <taxon>Arthropoda</taxon>
        <taxon>Hexapoda</taxon>
        <taxon>Insecta</taxon>
        <taxon>Pterygota</taxon>
        <taxon>Neoptera</taxon>
        <taxon>Paraneoptera</taxon>
        <taxon>Hemiptera</taxon>
        <taxon>Auchenorrhyncha</taxon>
        <taxon>Fulgoroidea</taxon>
        <taxon>Delphacidae</taxon>
        <taxon>Criomorphinae</taxon>
        <taxon>Laodelphax</taxon>
    </lineage>
</organism>
<dbReference type="PANTHER" id="PTHR10953">
    <property type="entry name" value="UBIQUITIN-ACTIVATING ENZYME E1"/>
    <property type="match status" value="1"/>
</dbReference>
<dbReference type="Proteomes" id="UP000291343">
    <property type="component" value="Unassembled WGS sequence"/>
</dbReference>
<dbReference type="STRING" id="195883.A0A482XQV7"/>
<dbReference type="InParanoid" id="A0A482XQV7"/>
<evidence type="ECO:0000313" key="4">
    <source>
        <dbReference type="Proteomes" id="UP000291343"/>
    </source>
</evidence>
<evidence type="ECO:0000256" key="1">
    <source>
        <dbReference type="ARBA" id="ARBA00005673"/>
    </source>
</evidence>
<dbReference type="FunFam" id="3.40.50.720:FF:000744">
    <property type="entry name" value="Smt3 activating enzyme 1"/>
    <property type="match status" value="1"/>
</dbReference>
<dbReference type="InterPro" id="IPR035985">
    <property type="entry name" value="Ubiquitin-activating_enz"/>
</dbReference>
<dbReference type="GO" id="GO:0005737">
    <property type="term" value="C:cytoplasm"/>
    <property type="evidence" value="ECO:0007669"/>
    <property type="project" value="TreeGrafter"/>
</dbReference>
<dbReference type="EMBL" id="QKKF02001985">
    <property type="protein sequence ID" value="RZF48555.1"/>
    <property type="molecule type" value="Genomic_DNA"/>
</dbReference>
<dbReference type="CDD" id="cd01492">
    <property type="entry name" value="Aos1_SUMO"/>
    <property type="match status" value="1"/>
</dbReference>
<dbReference type="PANTHER" id="PTHR10953:SF162">
    <property type="entry name" value="SUMO-ACTIVATING ENZYME SUBUNIT 1"/>
    <property type="match status" value="1"/>
</dbReference>
<gene>
    <name evidence="3" type="ORF">LSTR_LSTR011170</name>
</gene>
<dbReference type="SMR" id="A0A482XQV7"/>
<keyword evidence="4" id="KW-1185">Reference proteome</keyword>
<proteinExistence type="inferred from homology"/>
<name>A0A482XQV7_LAOST</name>
<evidence type="ECO:0000259" key="2">
    <source>
        <dbReference type="Pfam" id="PF00899"/>
    </source>
</evidence>
<dbReference type="AlphaFoldDB" id="A0A482XQV7"/>
<protein>
    <recommendedName>
        <fullName evidence="2">THIF-type NAD/FAD binding fold domain-containing protein</fullName>
    </recommendedName>
</protein>
<dbReference type="Gene3D" id="3.40.50.720">
    <property type="entry name" value="NAD(P)-binding Rossmann-like Domain"/>
    <property type="match status" value="1"/>
</dbReference>
<dbReference type="InterPro" id="IPR000594">
    <property type="entry name" value="ThiF_NAD_FAD-bd"/>
</dbReference>
<accession>A0A482XQV7</accession>
<dbReference type="SUPFAM" id="SSF69572">
    <property type="entry name" value="Activating enzymes of the ubiquitin-like proteins"/>
    <property type="match status" value="1"/>
</dbReference>
<dbReference type="Pfam" id="PF00899">
    <property type="entry name" value="ThiF"/>
    <property type="match status" value="1"/>
</dbReference>
<reference evidence="3 4" key="1">
    <citation type="journal article" date="2017" name="Gigascience">
        <title>Genome sequence of the small brown planthopper, Laodelphax striatellus.</title>
        <authorList>
            <person name="Zhu J."/>
            <person name="Jiang F."/>
            <person name="Wang X."/>
            <person name="Yang P."/>
            <person name="Bao Y."/>
            <person name="Zhao W."/>
            <person name="Wang W."/>
            <person name="Lu H."/>
            <person name="Wang Q."/>
            <person name="Cui N."/>
            <person name="Li J."/>
            <person name="Chen X."/>
            <person name="Luo L."/>
            <person name="Yu J."/>
            <person name="Kang L."/>
            <person name="Cui F."/>
        </authorList>
    </citation>
    <scope>NUCLEOTIDE SEQUENCE [LARGE SCALE GENOMIC DNA]</scope>
    <source>
        <strain evidence="3">Lst14</strain>
    </source>
</reference>
<evidence type="ECO:0000313" key="3">
    <source>
        <dbReference type="EMBL" id="RZF48555.1"/>
    </source>
</evidence>
<dbReference type="OrthoDB" id="412647at2759"/>
<dbReference type="InterPro" id="IPR045886">
    <property type="entry name" value="ThiF/MoeB/HesA"/>
</dbReference>